<dbReference type="PROSITE" id="PS50853">
    <property type="entry name" value="FN3"/>
    <property type="match status" value="5"/>
</dbReference>
<sequence>MGLFPTLVLLLLPCPALLTPPTGSRPSAARGPPESSETAPIQSPLTPPKPAPDLPSSGKPSQDVKPRAARDAGPSPNCTQQQIRVLISETSIQKDTSGKGEGDGPTLELEPGSPLVLTHRISLVPAPGACGGGCEAQVAALRERVERLEREVSALREKCGDTEGGCCTSQQSTGVHCTMQPGDLCPNDCSDQGRCDQGKCICFPGFSGPDCSSTTCPSNCNNRGTCVNGQCVCETGFTGSDCSENSCPNNCNNKGQCVNGQCVCDSGFMGTDCSAKSCPNNCKNNGKCVNGKCVCNSGFTGTDCSAKSCPSNCSNRGRCVNGQCVCDSGFMGTDCSAKSCPNNCNNNGKCVNGKCVCNSGFTGTDCSAKSCPSNCSNRGRCVNGQCVCDSGFTGADCSAKSCPNNCNNNGKCVNGKCVCDTGFTGTDCSEKSCPNNCNNNGKCVNGKCVCDTGFTGTDCSEKSCPNNCNNNGKCVNGKCVCNSGFTGTDCSAKSCPSNCSNRGRCVNGQCVCNSGFTGADCSAKSCPNNCNNNGKCVNGKCVCNNGFMGTDCSAKSCPNKCRNKGHCVNGQCICNDGFTGPDCSEKSCPNNCSDNGRCIKGKCVCNSGFTGTDCSEKTCPNKCRNKGHCVNGQCICNDGFTGPDCSEKSCPNNCSDNGRCVKGKCVCNSGFTGTDCSKKSCPNNCRNRGRCVNGECVCDSGFTGTDCSEKSCPNNCNNNGRCENGKCVCNSGFTGTDCSAKSCPNHCSDQGRCVDGKCVCNSGFTGPDCSTKSCPSDCSDQGRCVDGKCVCEPGFSGQDCSAKSCPNDCSDKGQCVNGRCVCHRGFTGPDCSQCEEGFTGEDCSTALTGVSQLGTRNITDSSVTMFWTPPSIQYDVYFITFTSKKEGNQKITSKVGGRLTSYTQTGLAAGQEYDVSIRGEKDGKMGAESTTEFKTLISGPKNLSVVKTTTTSVIVQWEPPLADIDRYRLSISASQSEGGEPGRQEMTLPPERDSAHITGLEAGRLYDITLVSEKGMSQSQPIKVEAIPAARPLPTGKATSLDTDATVETVTVAVGSEGGVPGKTKPGENVFYKKTEQEDEHNADGMKVWRGHLERDREGDSDRTEADLRPMRTGSANPQDKREDGARPKLPGGPLVAKKTKVPGVRKNETDLGGSAPRTGPGFTSIEAQNVTSRGFVLIWEVTSGIYQNFTVIRREYGGKGGTQREKEGERKEEEDEEEDQVVDEGRLGKDQGRTEDGSRSETHFPARPHEKTPKFTQVLPGSARSLLFQDLAPQTNYSLMLSGTGPGFRSKIHQFTVSTGPEPPSDLSFSNVTESSLIVSWAKPKSPVSGFKVTYTNTREGEPISVAVDSKNSTVPLSQLSPGSTYEVSVISLLGLDESDPVKGLVVTLPDPPTDLRAINVSHNKALLLWRPALATVDSYIIVYGSEQAADVRIKVSGNAAEHQLKGLRGATQYSVTVASQLGGQQSAGTSTVFTTVEGTDERGGEGPRKLTANNVTPRSAVLSWKPPSVAVTGYKLTYQTAGEEAKEVTLDPSVTQYKLTRLSPKSKYTVHLRGERRGQYTSPSSTEFTTGTLRFPFPSDCSQELLNGVQESGEAEIFLAGKRGGAVPVYCDMETDGGGWTVFQRRVDGRTNFFRSWKEYSAGFGSLSGEFWLGNELLHNLTSKVPMAMRVDLRVGAESAFAQYSSFSVDTQRRYYAIRVSGYSGTAGDSMAYHDQRPFSTWDRDPNPFITRCSMSYRGGWWYKNCHEANLNGLYDTHTNHQGVIWTSWKGKDFSIPFAEMKIRPASFTPPAQG</sequence>
<evidence type="ECO:0000256" key="4">
    <source>
        <dbReference type="ARBA" id="ARBA00022530"/>
    </source>
</evidence>
<evidence type="ECO:0000313" key="17">
    <source>
        <dbReference type="EMBL" id="KAG5843045.1"/>
    </source>
</evidence>
<dbReference type="PROSITE" id="PS01248">
    <property type="entry name" value="EGF_LAM_1"/>
    <property type="match status" value="1"/>
</dbReference>
<keyword evidence="3" id="KW-0964">Secreted</keyword>
<dbReference type="Pfam" id="PF00147">
    <property type="entry name" value="Fibrinogen_C"/>
    <property type="match status" value="1"/>
</dbReference>
<dbReference type="PROSITE" id="PS51406">
    <property type="entry name" value="FIBRINOGEN_C_2"/>
    <property type="match status" value="1"/>
</dbReference>
<dbReference type="EMBL" id="JAFIRN010000009">
    <property type="protein sequence ID" value="KAG5843045.1"/>
    <property type="molecule type" value="Genomic_DNA"/>
</dbReference>
<dbReference type="InterPro" id="IPR013783">
    <property type="entry name" value="Ig-like_fold"/>
</dbReference>
<evidence type="ECO:0000256" key="10">
    <source>
        <dbReference type="PROSITE-ProRule" id="PRU00076"/>
    </source>
</evidence>
<evidence type="ECO:0008006" key="19">
    <source>
        <dbReference type="Google" id="ProtNLM"/>
    </source>
</evidence>
<feature type="domain" description="EGF-like" evidence="14">
    <location>
        <begin position="615"/>
        <end position="646"/>
    </location>
</feature>
<feature type="disulfide bond" evidence="10">
    <location>
        <begin position="202"/>
        <end position="211"/>
    </location>
</feature>
<evidence type="ECO:0000256" key="13">
    <source>
        <dbReference type="SAM" id="SignalP"/>
    </source>
</evidence>
<feature type="chain" id="PRO_5038953982" description="Tenascin XB" evidence="13">
    <location>
        <begin position="19"/>
        <end position="1796"/>
    </location>
</feature>
<feature type="disulfide bond" evidence="10">
    <location>
        <begin position="357"/>
        <end position="366"/>
    </location>
</feature>
<dbReference type="InterPro" id="IPR041161">
    <property type="entry name" value="EGF_Tenascin"/>
</dbReference>
<dbReference type="SMART" id="SM00060">
    <property type="entry name" value="FN3"/>
    <property type="match status" value="6"/>
</dbReference>
<keyword evidence="8 10" id="KW-1015">Disulfide bond</keyword>
<name>A0A9D3RU40_ANGAN</name>
<dbReference type="Gene3D" id="3.90.215.10">
    <property type="entry name" value="Gamma Fibrinogen, chain A, domain 1"/>
    <property type="match status" value="1"/>
</dbReference>
<feature type="domain" description="Fibronectin type-III" evidence="15">
    <location>
        <begin position="1488"/>
        <end position="1577"/>
    </location>
</feature>
<proteinExistence type="inferred from homology"/>
<dbReference type="SMART" id="SM00286">
    <property type="entry name" value="PTI"/>
    <property type="match status" value="15"/>
</dbReference>
<evidence type="ECO:0000256" key="6">
    <source>
        <dbReference type="ARBA" id="ARBA00022729"/>
    </source>
</evidence>
<dbReference type="FunFam" id="3.90.215.10:FF:000001">
    <property type="entry name" value="Tenascin isoform 1"/>
    <property type="match status" value="1"/>
</dbReference>
<feature type="compositionally biased region" description="Basic and acidic residues" evidence="12">
    <location>
        <begin position="1224"/>
        <end position="1254"/>
    </location>
</feature>
<feature type="disulfide bond" evidence="10">
    <location>
        <begin position="481"/>
        <end position="490"/>
    </location>
</feature>
<feature type="disulfide bond" evidence="10">
    <location>
        <begin position="681"/>
        <end position="691"/>
    </location>
</feature>
<feature type="domain" description="EGF-like" evidence="14">
    <location>
        <begin position="677"/>
        <end position="708"/>
    </location>
</feature>
<feature type="disulfide bond" evidence="10">
    <location>
        <begin position="278"/>
        <end position="288"/>
    </location>
</feature>
<evidence type="ECO:0000313" key="18">
    <source>
        <dbReference type="Proteomes" id="UP001044222"/>
    </source>
</evidence>
<dbReference type="InterPro" id="IPR003961">
    <property type="entry name" value="FN3_dom"/>
</dbReference>
<comment type="subcellular location">
    <subcellularLocation>
        <location evidence="1">Secreted</location>
        <location evidence="1">Extracellular space</location>
        <location evidence="1">Extracellular matrix</location>
    </subcellularLocation>
</comment>
<dbReference type="InterPro" id="IPR036056">
    <property type="entry name" value="Fibrinogen-like_C"/>
</dbReference>
<feature type="disulfide bond" evidence="10">
    <location>
        <begin position="636"/>
        <end position="645"/>
    </location>
</feature>
<feature type="disulfide bond" evidence="10">
    <location>
        <begin position="185"/>
        <end position="195"/>
    </location>
</feature>
<dbReference type="InterPro" id="IPR002049">
    <property type="entry name" value="LE_dom"/>
</dbReference>
<keyword evidence="7" id="KW-0677">Repeat</keyword>
<keyword evidence="6 13" id="KW-0732">Signal</keyword>
<evidence type="ECO:0000256" key="11">
    <source>
        <dbReference type="SAM" id="Coils"/>
    </source>
</evidence>
<keyword evidence="5 10" id="KW-0245">EGF-like domain</keyword>
<dbReference type="InterPro" id="IPR036116">
    <property type="entry name" value="FN3_sf"/>
</dbReference>
<feature type="disulfide bond" evidence="10">
    <location>
        <begin position="419"/>
        <end position="428"/>
    </location>
</feature>
<keyword evidence="9" id="KW-0325">Glycoprotein</keyword>
<feature type="domain" description="EGF-like" evidence="14">
    <location>
        <begin position="274"/>
        <end position="305"/>
    </location>
</feature>
<feature type="domain" description="EGF-like" evidence="14">
    <location>
        <begin position="181"/>
        <end position="212"/>
    </location>
</feature>
<feature type="domain" description="Fibronectin type-III" evidence="15">
    <location>
        <begin position="849"/>
        <end position="938"/>
    </location>
</feature>
<feature type="disulfide bond" evidence="10">
    <location>
        <begin position="557"/>
        <end position="567"/>
    </location>
</feature>
<dbReference type="InterPro" id="IPR051216">
    <property type="entry name" value="Teneurin"/>
</dbReference>
<evidence type="ECO:0000256" key="3">
    <source>
        <dbReference type="ARBA" id="ARBA00022525"/>
    </source>
</evidence>
<feature type="coiled-coil region" evidence="11">
    <location>
        <begin position="131"/>
        <end position="165"/>
    </location>
</feature>
<dbReference type="Pfam" id="PF18720">
    <property type="entry name" value="EGF_Tenascin"/>
    <property type="match status" value="1"/>
</dbReference>
<dbReference type="Proteomes" id="UP001044222">
    <property type="component" value="Chromosome 9"/>
</dbReference>
<dbReference type="InterPro" id="IPR020837">
    <property type="entry name" value="Fibrinogen_CS"/>
</dbReference>
<keyword evidence="4" id="KW-0272">Extracellular matrix</keyword>
<comment type="caution">
    <text evidence="17">The sequence shown here is derived from an EMBL/GenBank/DDBJ whole genome shotgun (WGS) entry which is preliminary data.</text>
</comment>
<feature type="region of interest" description="Disordered" evidence="12">
    <location>
        <begin position="1199"/>
        <end position="1256"/>
    </location>
</feature>
<feature type="domain" description="EGF-like" evidence="14">
    <location>
        <begin position="460"/>
        <end position="491"/>
    </location>
</feature>
<feature type="domain" description="Fibronectin type-III" evidence="15">
    <location>
        <begin position="1394"/>
        <end position="1484"/>
    </location>
</feature>
<dbReference type="PROSITE" id="PS00514">
    <property type="entry name" value="FIBRINOGEN_C_1"/>
    <property type="match status" value="1"/>
</dbReference>
<evidence type="ECO:0000256" key="7">
    <source>
        <dbReference type="ARBA" id="ARBA00022737"/>
    </source>
</evidence>
<dbReference type="Pfam" id="PF23106">
    <property type="entry name" value="EGF_Teneurin"/>
    <property type="match status" value="6"/>
</dbReference>
<dbReference type="SMART" id="SM00186">
    <property type="entry name" value="FBG"/>
    <property type="match status" value="1"/>
</dbReference>
<evidence type="ECO:0000256" key="5">
    <source>
        <dbReference type="ARBA" id="ARBA00022536"/>
    </source>
</evidence>
<dbReference type="GO" id="GO:0008045">
    <property type="term" value="P:motor neuron axon guidance"/>
    <property type="evidence" value="ECO:0007669"/>
    <property type="project" value="TreeGrafter"/>
</dbReference>
<feature type="region of interest" description="Disordered" evidence="12">
    <location>
        <begin position="19"/>
        <end position="112"/>
    </location>
</feature>
<evidence type="ECO:0000256" key="12">
    <source>
        <dbReference type="SAM" id="MobiDB-lite"/>
    </source>
</evidence>
<feature type="signal peptide" evidence="13">
    <location>
        <begin position="1"/>
        <end position="18"/>
    </location>
</feature>
<comment type="caution">
    <text evidence="10">Lacks conserved residue(s) required for the propagation of feature annotation.</text>
</comment>
<evidence type="ECO:0000259" key="14">
    <source>
        <dbReference type="PROSITE" id="PS50026"/>
    </source>
</evidence>
<feature type="domain" description="EGF-like" evidence="14">
    <location>
        <begin position="553"/>
        <end position="584"/>
    </location>
</feature>
<feature type="disulfide bond" evidence="10">
    <location>
        <begin position="402"/>
        <end position="412"/>
    </location>
</feature>
<reference evidence="17" key="1">
    <citation type="submission" date="2021-01" db="EMBL/GenBank/DDBJ databases">
        <title>A chromosome-scale assembly of European eel, Anguilla anguilla.</title>
        <authorList>
            <person name="Henkel C."/>
            <person name="Jong-Raadsen S.A."/>
            <person name="Dufour S."/>
            <person name="Weltzien F.-A."/>
            <person name="Palstra A.P."/>
            <person name="Pelster B."/>
            <person name="Spaink H.P."/>
            <person name="Van Den Thillart G.E."/>
            <person name="Jansen H."/>
            <person name="Zahm M."/>
            <person name="Klopp C."/>
            <person name="Cedric C."/>
            <person name="Louis A."/>
            <person name="Berthelot C."/>
            <person name="Parey E."/>
            <person name="Roest Crollius H."/>
            <person name="Montfort J."/>
            <person name="Robinson-Rechavi M."/>
            <person name="Bucao C."/>
            <person name="Bouchez O."/>
            <person name="Gislard M."/>
            <person name="Lluch J."/>
            <person name="Milhes M."/>
            <person name="Lampietro C."/>
            <person name="Lopez Roques C."/>
            <person name="Donnadieu C."/>
            <person name="Braasch I."/>
            <person name="Desvignes T."/>
            <person name="Postlethwait J."/>
            <person name="Bobe J."/>
            <person name="Guiguen Y."/>
            <person name="Dirks R."/>
        </authorList>
    </citation>
    <scope>NUCLEOTIDE SEQUENCE</scope>
    <source>
        <strain evidence="17">Tag_6206</strain>
        <tissue evidence="17">Liver</tissue>
    </source>
</reference>
<dbReference type="PROSITE" id="PS00022">
    <property type="entry name" value="EGF_1"/>
    <property type="match status" value="10"/>
</dbReference>
<dbReference type="InterPro" id="IPR000742">
    <property type="entry name" value="EGF"/>
</dbReference>
<keyword evidence="11" id="KW-0175">Coiled coil</keyword>
<gene>
    <name evidence="17" type="ORF">ANANG_G00184330</name>
</gene>
<feature type="disulfide bond" evidence="10">
    <location>
        <begin position="698"/>
        <end position="707"/>
    </location>
</feature>
<evidence type="ECO:0000256" key="8">
    <source>
        <dbReference type="ARBA" id="ARBA00023157"/>
    </source>
</evidence>
<dbReference type="CDD" id="cd00055">
    <property type="entry name" value="EGF_Lam"/>
    <property type="match status" value="1"/>
</dbReference>
<feature type="compositionally biased region" description="Acidic residues" evidence="12">
    <location>
        <begin position="1213"/>
        <end position="1223"/>
    </location>
</feature>
<dbReference type="InterPro" id="IPR002181">
    <property type="entry name" value="Fibrinogen_a/b/g_C_dom"/>
</dbReference>
<feature type="disulfide bond" evidence="10">
    <location>
        <begin position="574"/>
        <end position="583"/>
    </location>
</feature>
<feature type="disulfide bond" evidence="10">
    <location>
        <begin position="295"/>
        <end position="304"/>
    </location>
</feature>
<dbReference type="SMART" id="SM00181">
    <property type="entry name" value="EGF"/>
    <property type="match status" value="21"/>
</dbReference>
<feature type="region of interest" description="Disordered" evidence="12">
    <location>
        <begin position="1075"/>
        <end position="1164"/>
    </location>
</feature>
<feature type="domain" description="EGF-like" evidence="14">
    <location>
        <begin position="398"/>
        <end position="429"/>
    </location>
</feature>
<dbReference type="PANTHER" id="PTHR11219:SF69">
    <property type="entry name" value="TENEURIN-A"/>
    <property type="match status" value="1"/>
</dbReference>
<dbReference type="FunFam" id="2.10.25.10:FF:000001">
    <property type="entry name" value="Tenascin C"/>
    <property type="match status" value="21"/>
</dbReference>
<dbReference type="PROSITE" id="PS50026">
    <property type="entry name" value="EGF_3"/>
    <property type="match status" value="8"/>
</dbReference>
<feature type="compositionally biased region" description="Basic and acidic residues" evidence="12">
    <location>
        <begin position="1091"/>
        <end position="1110"/>
    </location>
</feature>
<evidence type="ECO:0000256" key="1">
    <source>
        <dbReference type="ARBA" id="ARBA00004498"/>
    </source>
</evidence>
<feature type="domain" description="Fibronectin type-III" evidence="15">
    <location>
        <begin position="939"/>
        <end position="1032"/>
    </location>
</feature>
<dbReference type="PROSITE" id="PS01186">
    <property type="entry name" value="EGF_2"/>
    <property type="match status" value="9"/>
</dbReference>
<evidence type="ECO:0000259" key="15">
    <source>
        <dbReference type="PROSITE" id="PS50853"/>
    </source>
</evidence>
<feature type="compositionally biased region" description="Basic and acidic residues" evidence="12">
    <location>
        <begin position="1075"/>
        <end position="1084"/>
    </location>
</feature>
<protein>
    <recommendedName>
        <fullName evidence="19">Tenascin XB</fullName>
    </recommendedName>
</protein>
<feature type="disulfide bond" evidence="10">
    <location>
        <begin position="464"/>
        <end position="474"/>
    </location>
</feature>
<dbReference type="CDD" id="cd00087">
    <property type="entry name" value="FReD"/>
    <property type="match status" value="1"/>
</dbReference>
<dbReference type="Gene3D" id="2.10.25.10">
    <property type="entry name" value="Laminin"/>
    <property type="match status" value="21"/>
</dbReference>
<keyword evidence="18" id="KW-1185">Reference proteome</keyword>
<evidence type="ECO:0000256" key="9">
    <source>
        <dbReference type="ARBA" id="ARBA00023180"/>
    </source>
</evidence>
<comment type="similarity">
    <text evidence="2">Belongs to the tenascin family.</text>
</comment>
<dbReference type="PANTHER" id="PTHR11219">
    <property type="entry name" value="TENEURIN AND N-ACETYLGLUCOSAMINE-1-PHOSPHODIESTER ALPHA-N-ACETYLGLUCOSAMINIDASE"/>
    <property type="match status" value="1"/>
</dbReference>
<dbReference type="InterPro" id="IPR014716">
    <property type="entry name" value="Fibrinogen_a/b/g_C_1"/>
</dbReference>
<feature type="domain" description="Fibrinogen C-terminal" evidence="16">
    <location>
        <begin position="1574"/>
        <end position="1789"/>
    </location>
</feature>
<evidence type="ECO:0000259" key="16">
    <source>
        <dbReference type="PROSITE" id="PS51406"/>
    </source>
</evidence>
<dbReference type="CDD" id="cd00063">
    <property type="entry name" value="FN3"/>
    <property type="match status" value="5"/>
</dbReference>
<accession>A0A9D3RU40</accession>
<feature type="disulfide bond" evidence="10">
    <location>
        <begin position="340"/>
        <end position="350"/>
    </location>
</feature>
<feature type="domain" description="Fibronectin type-III" evidence="15">
    <location>
        <begin position="1304"/>
        <end position="1393"/>
    </location>
</feature>
<dbReference type="Gene3D" id="2.60.40.10">
    <property type="entry name" value="Immunoglobulins"/>
    <property type="match status" value="6"/>
</dbReference>
<feature type="domain" description="EGF-like" evidence="14">
    <location>
        <begin position="336"/>
        <end position="367"/>
    </location>
</feature>
<dbReference type="Pfam" id="PF25024">
    <property type="entry name" value="EGF_TEN"/>
    <property type="match status" value="2"/>
</dbReference>
<dbReference type="SUPFAM" id="SSF49265">
    <property type="entry name" value="Fibronectin type III"/>
    <property type="match status" value="4"/>
</dbReference>
<feature type="disulfide bond" evidence="10">
    <location>
        <begin position="619"/>
        <end position="629"/>
    </location>
</feature>
<evidence type="ECO:0000256" key="2">
    <source>
        <dbReference type="ARBA" id="ARBA00008673"/>
    </source>
</evidence>
<feature type="compositionally biased region" description="Polar residues" evidence="12">
    <location>
        <begin position="76"/>
        <end position="95"/>
    </location>
</feature>
<dbReference type="Pfam" id="PF00041">
    <property type="entry name" value="fn3"/>
    <property type="match status" value="5"/>
</dbReference>
<dbReference type="SUPFAM" id="SSF56496">
    <property type="entry name" value="Fibrinogen C-terminal domain-like"/>
    <property type="match status" value="1"/>
</dbReference>
<organism evidence="17 18">
    <name type="scientific">Anguilla anguilla</name>
    <name type="common">European freshwater eel</name>
    <name type="synonym">Muraena anguilla</name>
    <dbReference type="NCBI Taxonomy" id="7936"/>
    <lineage>
        <taxon>Eukaryota</taxon>
        <taxon>Metazoa</taxon>
        <taxon>Chordata</taxon>
        <taxon>Craniata</taxon>
        <taxon>Vertebrata</taxon>
        <taxon>Euteleostomi</taxon>
        <taxon>Actinopterygii</taxon>
        <taxon>Neopterygii</taxon>
        <taxon>Teleostei</taxon>
        <taxon>Anguilliformes</taxon>
        <taxon>Anguillidae</taxon>
        <taxon>Anguilla</taxon>
    </lineage>
</organism>
<feature type="compositionally biased region" description="Basic and acidic residues" evidence="12">
    <location>
        <begin position="1199"/>
        <end position="1212"/>
    </location>
</feature>